<reference evidence="1 2" key="1">
    <citation type="submission" date="2018-08" db="EMBL/GenBank/DDBJ databases">
        <title>A genome reference for cultivated species of the human gut microbiota.</title>
        <authorList>
            <person name="Zou Y."/>
            <person name="Xue W."/>
            <person name="Luo G."/>
        </authorList>
    </citation>
    <scope>NUCLEOTIDE SEQUENCE [LARGE SCALE GENOMIC DNA]</scope>
    <source>
        <strain evidence="1 2">TF11-15AC</strain>
    </source>
</reference>
<dbReference type="RefSeq" id="WP_117686341.1">
    <property type="nucleotide sequence ID" value="NZ_QSQP01000014.1"/>
</dbReference>
<accession>A0A3E4LW95</accession>
<name>A0A3E4LW95_9FIRM</name>
<proteinExistence type="predicted"/>
<comment type="caution">
    <text evidence="1">The sequence shown here is derived from an EMBL/GenBank/DDBJ whole genome shotgun (WGS) entry which is preliminary data.</text>
</comment>
<dbReference type="EMBL" id="QSQP01000014">
    <property type="protein sequence ID" value="RGK41687.1"/>
    <property type="molecule type" value="Genomic_DNA"/>
</dbReference>
<protein>
    <submittedName>
        <fullName evidence="1">Uncharacterized protein</fullName>
    </submittedName>
</protein>
<evidence type="ECO:0000313" key="1">
    <source>
        <dbReference type="EMBL" id="RGK41687.1"/>
    </source>
</evidence>
<dbReference type="AlphaFoldDB" id="A0A3E4LW95"/>
<evidence type="ECO:0000313" key="2">
    <source>
        <dbReference type="Proteomes" id="UP000261052"/>
    </source>
</evidence>
<dbReference type="Proteomes" id="UP000261052">
    <property type="component" value="Unassembled WGS sequence"/>
</dbReference>
<gene>
    <name evidence="1" type="ORF">DXD13_11320</name>
</gene>
<sequence>MSEQITEERIKMILSKREKMLRDINEKVILLIKDLDRSDDDLITEKSIHAVSINMMPSAKGGLKKDLSDLVIKLQRDREERKNELYKMIRLLSDQEYMINRVWACFLALDDPYYTMLNQLYVENDLYEAVRQQFDMSPTTFERHRKKALTLIAEYVDSQLSVSEIMSMSHSNKPKLNSRAPTHDMPGQIDMMDFLYVPDSGT</sequence>
<organism evidence="1 2">
    <name type="scientific">Agathobacter rectalis</name>
    <dbReference type="NCBI Taxonomy" id="39491"/>
    <lineage>
        <taxon>Bacteria</taxon>
        <taxon>Bacillati</taxon>
        <taxon>Bacillota</taxon>
        <taxon>Clostridia</taxon>
        <taxon>Lachnospirales</taxon>
        <taxon>Lachnospiraceae</taxon>
        <taxon>Agathobacter</taxon>
    </lineage>
</organism>